<proteinExistence type="predicted"/>
<evidence type="ECO:0000313" key="3">
    <source>
        <dbReference type="Proteomes" id="UP001049518"/>
    </source>
</evidence>
<feature type="transmembrane region" description="Helical" evidence="1">
    <location>
        <begin position="59"/>
        <end position="83"/>
    </location>
</feature>
<feature type="transmembrane region" description="Helical" evidence="1">
    <location>
        <begin position="29"/>
        <end position="47"/>
    </location>
</feature>
<reference evidence="2" key="1">
    <citation type="submission" date="2020-07" db="EMBL/GenBank/DDBJ databases">
        <authorList>
            <person name="Tarantini F.S."/>
            <person name="Hong K.W."/>
            <person name="Chan K.G."/>
        </authorList>
    </citation>
    <scope>NUCLEOTIDE SEQUENCE</scope>
    <source>
        <strain evidence="2">32-07</strain>
    </source>
</reference>
<evidence type="ECO:0000313" key="2">
    <source>
        <dbReference type="EMBL" id="QXJ22962.1"/>
    </source>
</evidence>
<gene>
    <name evidence="2" type="ORF">AGRA3207_004048</name>
</gene>
<evidence type="ECO:0000256" key="1">
    <source>
        <dbReference type="SAM" id="Phobius"/>
    </source>
</evidence>
<keyword evidence="1" id="KW-0472">Membrane</keyword>
<sequence>MSLDQKRWLQKAQELKFTQLDSARKQAEGWRTGLGGLTALLSAVLIVKGRDTVTTLASGYRWAVVLLLGLALALLVTATLLAVRAASGWPGQEIVRSGEALRAWTRAEIRRISRAVRWAARLATLAIACVAVAVGTTWLGPAAAPAPAMVEVRHRGGRVCGELTGADTRDLTVRTGGRAERIPLAGVVAIRPVGGCG</sequence>
<keyword evidence="3" id="KW-1185">Reference proteome</keyword>
<organism evidence="2 3">
    <name type="scientific">Actinomadura graeca</name>
    <dbReference type="NCBI Taxonomy" id="2750812"/>
    <lineage>
        <taxon>Bacteria</taxon>
        <taxon>Bacillati</taxon>
        <taxon>Actinomycetota</taxon>
        <taxon>Actinomycetes</taxon>
        <taxon>Streptosporangiales</taxon>
        <taxon>Thermomonosporaceae</taxon>
        <taxon>Actinomadura</taxon>
    </lineage>
</organism>
<keyword evidence="1" id="KW-0812">Transmembrane</keyword>
<dbReference type="RefSeq" id="WP_231328634.1">
    <property type="nucleotide sequence ID" value="NZ_CP059572.1"/>
</dbReference>
<dbReference type="Proteomes" id="UP001049518">
    <property type="component" value="Chromosome"/>
</dbReference>
<protein>
    <submittedName>
        <fullName evidence="2">Uncharacterized protein</fullName>
    </submittedName>
</protein>
<feature type="transmembrane region" description="Helical" evidence="1">
    <location>
        <begin position="118"/>
        <end position="139"/>
    </location>
</feature>
<name>A0ABX8QZT5_9ACTN</name>
<dbReference type="EMBL" id="CP059572">
    <property type="protein sequence ID" value="QXJ22962.1"/>
    <property type="molecule type" value="Genomic_DNA"/>
</dbReference>
<keyword evidence="1" id="KW-1133">Transmembrane helix</keyword>
<accession>A0ABX8QZT5</accession>